<dbReference type="Proteomes" id="UP000252139">
    <property type="component" value="Unassembled WGS sequence"/>
</dbReference>
<dbReference type="PRINTS" id="PR00619">
    <property type="entry name" value="GATAZNFINGER"/>
</dbReference>
<evidence type="ECO:0000256" key="6">
    <source>
        <dbReference type="PROSITE-ProRule" id="PRU00094"/>
    </source>
</evidence>
<dbReference type="EMBL" id="PJQL01002497">
    <property type="protein sequence ID" value="RCH83976.1"/>
    <property type="molecule type" value="Genomic_DNA"/>
</dbReference>
<dbReference type="Gene3D" id="3.30.50.10">
    <property type="entry name" value="Erythroid Transcription Factor GATA-1, subunit A"/>
    <property type="match status" value="2"/>
</dbReference>
<reference evidence="9 10" key="1">
    <citation type="journal article" date="2018" name="G3 (Bethesda)">
        <title>Phylogenetic and Phylogenomic Definition of Rhizopus Species.</title>
        <authorList>
            <person name="Gryganskyi A.P."/>
            <person name="Golan J."/>
            <person name="Dolatabadi S."/>
            <person name="Mondo S."/>
            <person name="Robb S."/>
            <person name="Idnurm A."/>
            <person name="Muszewska A."/>
            <person name="Steczkiewicz K."/>
            <person name="Masonjones S."/>
            <person name="Liao H.L."/>
            <person name="Gajdeczka M.T."/>
            <person name="Anike F."/>
            <person name="Vuek A."/>
            <person name="Anishchenko I.M."/>
            <person name="Voigt K."/>
            <person name="de Hoog G.S."/>
            <person name="Smith M.E."/>
            <person name="Heitman J."/>
            <person name="Vilgalys R."/>
            <person name="Stajich J.E."/>
        </authorList>
    </citation>
    <scope>NUCLEOTIDE SEQUENCE [LARGE SCALE GENOMIC DNA]</scope>
    <source>
        <strain evidence="9 10">CBS 357.93</strain>
    </source>
</reference>
<proteinExistence type="predicted"/>
<dbReference type="GO" id="GO:0045944">
    <property type="term" value="P:positive regulation of transcription by RNA polymerase II"/>
    <property type="evidence" value="ECO:0007669"/>
    <property type="project" value="TreeGrafter"/>
</dbReference>
<keyword evidence="3 6" id="KW-0863">Zinc-finger</keyword>
<keyword evidence="2" id="KW-0479">Metal-binding</keyword>
<dbReference type="GO" id="GO:0000122">
    <property type="term" value="P:negative regulation of transcription by RNA polymerase II"/>
    <property type="evidence" value="ECO:0007669"/>
    <property type="project" value="TreeGrafter"/>
</dbReference>
<feature type="region of interest" description="Disordered" evidence="7">
    <location>
        <begin position="146"/>
        <end position="214"/>
    </location>
</feature>
<feature type="compositionally biased region" description="Low complexity" evidence="7">
    <location>
        <begin position="183"/>
        <end position="209"/>
    </location>
</feature>
<evidence type="ECO:0000256" key="4">
    <source>
        <dbReference type="ARBA" id="ARBA00022833"/>
    </source>
</evidence>
<dbReference type="PROSITE" id="PS00344">
    <property type="entry name" value="GATA_ZN_FINGER_1"/>
    <property type="match status" value="1"/>
</dbReference>
<evidence type="ECO:0000256" key="3">
    <source>
        <dbReference type="ARBA" id="ARBA00022771"/>
    </source>
</evidence>
<evidence type="ECO:0000313" key="9">
    <source>
        <dbReference type="EMBL" id="RCH83976.1"/>
    </source>
</evidence>
<dbReference type="GO" id="GO:0000978">
    <property type="term" value="F:RNA polymerase II cis-regulatory region sequence-specific DNA binding"/>
    <property type="evidence" value="ECO:0007669"/>
    <property type="project" value="TreeGrafter"/>
</dbReference>
<accession>A0A367J224</accession>
<comment type="subcellular location">
    <subcellularLocation>
        <location evidence="1">Nucleus</location>
    </subcellularLocation>
</comment>
<dbReference type="PROSITE" id="PS50114">
    <property type="entry name" value="GATA_ZN_FINGER_2"/>
    <property type="match status" value="2"/>
</dbReference>
<evidence type="ECO:0000256" key="7">
    <source>
        <dbReference type="SAM" id="MobiDB-lite"/>
    </source>
</evidence>
<dbReference type="InterPro" id="IPR013088">
    <property type="entry name" value="Znf_NHR/GATA"/>
</dbReference>
<evidence type="ECO:0000313" key="10">
    <source>
        <dbReference type="Proteomes" id="UP000252139"/>
    </source>
</evidence>
<keyword evidence="4" id="KW-0862">Zinc</keyword>
<dbReference type="Pfam" id="PF00320">
    <property type="entry name" value="GATA"/>
    <property type="match status" value="2"/>
</dbReference>
<dbReference type="InterPro" id="IPR000679">
    <property type="entry name" value="Znf_GATA"/>
</dbReference>
<feature type="domain" description="GATA-type" evidence="8">
    <location>
        <begin position="277"/>
        <end position="330"/>
    </location>
</feature>
<dbReference type="STRING" id="86630.A0A367J224"/>
<dbReference type="GO" id="GO:0000981">
    <property type="term" value="F:DNA-binding transcription factor activity, RNA polymerase II-specific"/>
    <property type="evidence" value="ECO:0007669"/>
    <property type="project" value="TreeGrafter"/>
</dbReference>
<evidence type="ECO:0000256" key="5">
    <source>
        <dbReference type="ARBA" id="ARBA00023242"/>
    </source>
</evidence>
<dbReference type="AlphaFoldDB" id="A0A367J224"/>
<organism evidence="9 10">
    <name type="scientific">Rhizopus azygosporus</name>
    <name type="common">Rhizopus microsporus var. azygosporus</name>
    <dbReference type="NCBI Taxonomy" id="86630"/>
    <lineage>
        <taxon>Eukaryota</taxon>
        <taxon>Fungi</taxon>
        <taxon>Fungi incertae sedis</taxon>
        <taxon>Mucoromycota</taxon>
        <taxon>Mucoromycotina</taxon>
        <taxon>Mucoromycetes</taxon>
        <taxon>Mucorales</taxon>
        <taxon>Mucorineae</taxon>
        <taxon>Rhizopodaceae</taxon>
        <taxon>Rhizopus</taxon>
    </lineage>
</organism>
<comment type="caution">
    <text evidence="9">The sequence shown here is derived from an EMBL/GenBank/DDBJ whole genome shotgun (WGS) entry which is preliminary data.</text>
</comment>
<sequence>MIELTDIFGPLDEMVFANHEHIPLNDVQISYQLDNRTSDEILAATQMPYSNTTNAATTYSSFPTNCQQQNIIPQPLADLQPVIPCQSIHDLNMTQNSSIDNANASYLAALVASAPAGLGSLPNATLYNKMLATLPKETLASAERLLSPRPKSQQPSQGQFDFVPESSSKKTPAHYYGTFKVDSTSSRKSSPKPGSTPSNNTTNNSSNTSYPATAVSGENNTPICSNCGARSTPLWRRSVNDEILCNACGLYLKLHNAPRPKHMKTAHRFNNDDISRDDKSIACSNCGTSKTPLWRRDSAGSPLCNACGLYLKLHNEKRPLSMKTDVIKKRQRTETLIANNNEEQSVKRPRYYDQQTLMPTGYSDTALPGTGILLMSASDHSSKH</sequence>
<dbReference type="PANTHER" id="PTHR10071">
    <property type="entry name" value="TRANSCRIPTION FACTOR GATA FAMILY MEMBER"/>
    <property type="match status" value="1"/>
</dbReference>
<dbReference type="SMART" id="SM00401">
    <property type="entry name" value="ZnF_GATA"/>
    <property type="match status" value="2"/>
</dbReference>
<dbReference type="GO" id="GO:0008270">
    <property type="term" value="F:zinc ion binding"/>
    <property type="evidence" value="ECO:0007669"/>
    <property type="project" value="UniProtKB-KW"/>
</dbReference>
<gene>
    <name evidence="9" type="ORF">CU097_007710</name>
</gene>
<dbReference type="OrthoDB" id="515401at2759"/>
<dbReference type="PANTHER" id="PTHR10071:SF281">
    <property type="entry name" value="BOX A-BINDING FACTOR-RELATED"/>
    <property type="match status" value="1"/>
</dbReference>
<feature type="compositionally biased region" description="Polar residues" evidence="7">
    <location>
        <begin position="150"/>
        <end position="170"/>
    </location>
</feature>
<protein>
    <recommendedName>
        <fullName evidence="8">GATA-type domain-containing protein</fullName>
    </recommendedName>
</protein>
<keyword evidence="5" id="KW-0539">Nucleus</keyword>
<feature type="domain" description="GATA-type" evidence="8">
    <location>
        <begin position="224"/>
        <end position="276"/>
    </location>
</feature>
<evidence type="ECO:0000256" key="2">
    <source>
        <dbReference type="ARBA" id="ARBA00022723"/>
    </source>
</evidence>
<dbReference type="FunFam" id="3.30.50.10:FF:000007">
    <property type="entry name" value="Nitrogen regulatory AreA, N-terminal"/>
    <property type="match status" value="1"/>
</dbReference>
<dbReference type="InterPro" id="IPR039355">
    <property type="entry name" value="Transcription_factor_GATA"/>
</dbReference>
<evidence type="ECO:0000259" key="8">
    <source>
        <dbReference type="PROSITE" id="PS50114"/>
    </source>
</evidence>
<dbReference type="GO" id="GO:0005634">
    <property type="term" value="C:nucleus"/>
    <property type="evidence" value="ECO:0007669"/>
    <property type="project" value="UniProtKB-SubCell"/>
</dbReference>
<dbReference type="CDD" id="cd00202">
    <property type="entry name" value="ZnF_GATA"/>
    <property type="match status" value="2"/>
</dbReference>
<evidence type="ECO:0000256" key="1">
    <source>
        <dbReference type="ARBA" id="ARBA00004123"/>
    </source>
</evidence>
<keyword evidence="10" id="KW-1185">Reference proteome</keyword>
<name>A0A367J224_RHIAZ</name>
<dbReference type="SUPFAM" id="SSF57716">
    <property type="entry name" value="Glucocorticoid receptor-like (DNA-binding domain)"/>
    <property type="match status" value="2"/>
</dbReference>